<reference evidence="1" key="1">
    <citation type="submission" date="2021-06" db="EMBL/GenBank/DDBJ databases">
        <authorList>
            <person name="Hodson N. C."/>
            <person name="Mongue J. A."/>
            <person name="Jaron S. K."/>
        </authorList>
    </citation>
    <scope>NUCLEOTIDE SEQUENCE</scope>
</reference>
<accession>A0A8J2JN52</accession>
<gene>
    <name evidence="1" type="ORF">AFUS01_LOCUS2271</name>
</gene>
<name>A0A8J2JN52_9HEXA</name>
<keyword evidence="2" id="KW-1185">Reference proteome</keyword>
<sequence>MRISPLWLFDLEQSYKMSFEHQFEYLNFDQKQRLIHKLGYETVWNSTVREMLRKPRARLFEFENHWGKLEDYHYSRSDRDGMFRGMVKDPMVRLFSGENLTGDYVDYHTGWIGRIQNSIVLEWLKGHPILWNTFLANRVPEVQSILPRGSCHHIRELQNPTLCVSRDISSEEPRDHNLWWSGIIWLKTFTTEVEKAEYTLAARYWFS</sequence>
<organism evidence="1 2">
    <name type="scientific">Allacma fusca</name>
    <dbReference type="NCBI Taxonomy" id="39272"/>
    <lineage>
        <taxon>Eukaryota</taxon>
        <taxon>Metazoa</taxon>
        <taxon>Ecdysozoa</taxon>
        <taxon>Arthropoda</taxon>
        <taxon>Hexapoda</taxon>
        <taxon>Collembola</taxon>
        <taxon>Symphypleona</taxon>
        <taxon>Sminthuridae</taxon>
        <taxon>Allacma</taxon>
    </lineage>
</organism>
<dbReference type="Proteomes" id="UP000708208">
    <property type="component" value="Unassembled WGS sequence"/>
</dbReference>
<dbReference type="AlphaFoldDB" id="A0A8J2JN52"/>
<evidence type="ECO:0000313" key="2">
    <source>
        <dbReference type="Proteomes" id="UP000708208"/>
    </source>
</evidence>
<evidence type="ECO:0000313" key="1">
    <source>
        <dbReference type="EMBL" id="CAG7673307.1"/>
    </source>
</evidence>
<proteinExistence type="predicted"/>
<protein>
    <submittedName>
        <fullName evidence="1">Uncharacterized protein</fullName>
    </submittedName>
</protein>
<comment type="caution">
    <text evidence="1">The sequence shown here is derived from an EMBL/GenBank/DDBJ whole genome shotgun (WGS) entry which is preliminary data.</text>
</comment>
<dbReference type="EMBL" id="CAJVCH010012901">
    <property type="protein sequence ID" value="CAG7673307.1"/>
    <property type="molecule type" value="Genomic_DNA"/>
</dbReference>